<dbReference type="PANTHER" id="PTHR31425:SF22">
    <property type="entry name" value="MULTIPLE C2 DOMAIN AND TRANSMEMBRANE REGION PROTEIN 6"/>
    <property type="match status" value="1"/>
</dbReference>
<dbReference type="InterPro" id="IPR000008">
    <property type="entry name" value="C2_dom"/>
</dbReference>
<evidence type="ECO:0000256" key="1">
    <source>
        <dbReference type="ARBA" id="ARBA00004141"/>
    </source>
</evidence>
<keyword evidence="7 9" id="KW-0472">Membrane</keyword>
<evidence type="ECO:0000256" key="9">
    <source>
        <dbReference type="SAM" id="Phobius"/>
    </source>
</evidence>
<dbReference type="Gene3D" id="2.30.180.10">
    <property type="entry name" value="FAS1 domain"/>
    <property type="match status" value="1"/>
</dbReference>
<evidence type="ECO:0000256" key="7">
    <source>
        <dbReference type="ARBA" id="ARBA00023136"/>
    </source>
</evidence>
<dbReference type="InterPro" id="IPR036378">
    <property type="entry name" value="FAS1_dom_sf"/>
</dbReference>
<evidence type="ECO:0000256" key="4">
    <source>
        <dbReference type="ARBA" id="ARBA00022692"/>
    </source>
</evidence>
<dbReference type="InterPro" id="IPR047257">
    <property type="entry name" value="C2B_MCTP_PRT_plant"/>
</dbReference>
<dbReference type="SMART" id="SM00554">
    <property type="entry name" value="FAS1"/>
    <property type="match status" value="1"/>
</dbReference>
<comment type="similarity">
    <text evidence="3">Belongs to the MCTP family.</text>
</comment>
<dbReference type="Pfam" id="PF08372">
    <property type="entry name" value="PRT_C"/>
    <property type="match status" value="1"/>
</dbReference>
<feature type="region of interest" description="Disordered" evidence="8">
    <location>
        <begin position="1"/>
        <end position="21"/>
    </location>
</feature>
<feature type="non-terminal residue" evidence="12">
    <location>
        <position position="1"/>
    </location>
</feature>
<dbReference type="PANTHER" id="PTHR31425">
    <property type="entry name" value="PHOSPHORIBOSYLANTHRANILATE TRANSFERASE ISOFORM 1"/>
    <property type="match status" value="1"/>
</dbReference>
<keyword evidence="4 9" id="KW-0812">Transmembrane</keyword>
<dbReference type="EMBL" id="GDJX01019524">
    <property type="protein sequence ID" value="JAT48412.1"/>
    <property type="molecule type" value="Transcribed_RNA"/>
</dbReference>
<dbReference type="CDD" id="cd08379">
    <property type="entry name" value="C2D_MCTP_PRT_plant"/>
    <property type="match status" value="1"/>
</dbReference>
<dbReference type="FunFam" id="2.60.40.150:FF:000128">
    <property type="entry name" value="C2 domain-containing protein"/>
    <property type="match status" value="1"/>
</dbReference>
<dbReference type="Pfam" id="PF02469">
    <property type="entry name" value="Fasciclin"/>
    <property type="match status" value="1"/>
</dbReference>
<dbReference type="InterPro" id="IPR047259">
    <property type="entry name" value="QUIRKY-like"/>
</dbReference>
<comment type="similarity">
    <text evidence="2">Belongs to the fasciclin-like AGP family.</text>
</comment>
<sequence length="1066" mass="118050">QNRDLPGAEHQGHQPHLRPSMAPSPLPLLVLSLALSPFLAPTQLPQAHAAKAPKAAAAPAPQPLNLTAVLEKGGKYGTLLRLLKETQVGVQLESQLNNSYGGVTLLAPSDDAFAGLKAGTLNSLTVQEQVELVLYHVLPRYYTPAMLQAAGDPVRTQASGGPGVYTLNVTGAGDGTANVSTGVDQAPLGAALYDTFPLAVYPVDAVLLPYDMFGPKPPAAAPAPAVVPRKRAKAAAAAAAMSQSKEKPAATAAAGEKRVDYAQAVPAGVMQMQVGAVGRPGFAPRPSEFELVETRPPVAALLGYRGRDKISCTFDLVEQMRFLYVSVVKARDLPAMDITGSLDPYVVVRLGNYSGRTPHQEKNQNPAWRQVFAFSGEHLQSNHLEVVVMDKDMVKDDFVGRVVFDRSEVPHRVPPDSPLAPQWYRLEDRKGEKLPKGEVMLGVWMGTQADEAFPEAWHSDAHAVTKEGIATTRSKVYFSPRLCYLRVHVLEVQDLVPSDKGRAAPVPYVKLQLGSQLRMTRPAQPAGSLKARWDEEFMFVAAEPYEEPLLVYVEDRVEPGKDVTLGELRLSVQAAPRRLDHIKLPESRWFSLEKPTRAVVEGEGEKKKEAKFASKINLRLCLDAGYHVVDESAHYSSDFRPSARGLSQQMVGILSLGFLGASNLVPMKARGDRRTVDAYCVAKYGPKWVRTRTLVDTASPRWNEQYTWEVYDPCTVVTIGVFDNGQVVVSGAGKDDSTTSDQRIGKVRIRLSTLEANRVYTHLYPLMALHTSGLKKTGDLHLAVRFTCTAWVNTVALYGRPLLPKMHYVQPIAVPYLDQLRRDAMRIVAARLGRAEPPLRLEVVDFMLDVGSHMWSVRRSQANFYRIISLFSVLTSVGRWFSGICYWRNPMTTVLVHLLFFILVCYPELILPTVFLYLFVIGVVNYWHRPQKPPHMDTVLSHAERTHPDELDEEFDTFPSSRPGDLVRNRYDRLRHVAGRVQTVVGDLATQGERAQGLLSWRDPRATAIFIAFALLVAVLLYVTPFQVLAILLGLYLLRHPRFRSKLPSAPFNFYKRLPAKSDTLF</sequence>
<evidence type="ECO:0000256" key="2">
    <source>
        <dbReference type="ARBA" id="ARBA00007843"/>
    </source>
</evidence>
<evidence type="ECO:0000256" key="3">
    <source>
        <dbReference type="ARBA" id="ARBA00007923"/>
    </source>
</evidence>
<feature type="transmembrane region" description="Helical" evidence="9">
    <location>
        <begin position="646"/>
        <end position="665"/>
    </location>
</feature>
<feature type="domain" description="C2" evidence="10">
    <location>
        <begin position="304"/>
        <end position="424"/>
    </location>
</feature>
<dbReference type="InterPro" id="IPR013583">
    <property type="entry name" value="MCTP_C"/>
</dbReference>
<evidence type="ECO:0000256" key="6">
    <source>
        <dbReference type="ARBA" id="ARBA00022989"/>
    </source>
</evidence>
<feature type="domain" description="C2" evidence="10">
    <location>
        <begin position="472"/>
        <end position="590"/>
    </location>
</feature>
<comment type="subcellular location">
    <subcellularLocation>
        <location evidence="1">Membrane</location>
        <topology evidence="1">Multi-pass membrane protein</topology>
    </subcellularLocation>
</comment>
<dbReference type="PROSITE" id="PS50213">
    <property type="entry name" value="FAS1"/>
    <property type="match status" value="1"/>
</dbReference>
<dbReference type="InterPro" id="IPR047255">
    <property type="entry name" value="C2D_MCTP_PRT_plant"/>
</dbReference>
<feature type="transmembrane region" description="Helical" evidence="9">
    <location>
        <begin position="1008"/>
        <end position="1038"/>
    </location>
</feature>
<feature type="domain" description="C2" evidence="10">
    <location>
        <begin position="635"/>
        <end position="764"/>
    </location>
</feature>
<keyword evidence="6 9" id="KW-1133">Transmembrane helix</keyword>
<dbReference type="AlphaFoldDB" id="A0A1D1Y198"/>
<dbReference type="SMART" id="SM00239">
    <property type="entry name" value="C2"/>
    <property type="match status" value="3"/>
</dbReference>
<feature type="domain" description="FAS1" evidence="11">
    <location>
        <begin position="63"/>
        <end position="207"/>
    </location>
</feature>
<dbReference type="SUPFAM" id="SSF49562">
    <property type="entry name" value="C2 domain (Calcium/lipid-binding domain, CaLB)"/>
    <property type="match status" value="3"/>
</dbReference>
<dbReference type="CDD" id="cd08378">
    <property type="entry name" value="C2B_MCTP_PRT_plant"/>
    <property type="match status" value="1"/>
</dbReference>
<evidence type="ECO:0000256" key="8">
    <source>
        <dbReference type="SAM" id="MobiDB-lite"/>
    </source>
</evidence>
<evidence type="ECO:0000259" key="11">
    <source>
        <dbReference type="PROSITE" id="PS50213"/>
    </source>
</evidence>
<dbReference type="Gene3D" id="2.60.40.150">
    <property type="entry name" value="C2 domain"/>
    <property type="match status" value="3"/>
</dbReference>
<feature type="compositionally biased region" description="Basic and acidic residues" evidence="8">
    <location>
        <begin position="1"/>
        <end position="12"/>
    </location>
</feature>
<dbReference type="InterPro" id="IPR000782">
    <property type="entry name" value="FAS1_domain"/>
</dbReference>
<name>A0A1D1Y198_9ARAE</name>
<dbReference type="InterPro" id="IPR047258">
    <property type="entry name" value="C2C_MCTP_PRT_plant"/>
</dbReference>
<dbReference type="SUPFAM" id="SSF82153">
    <property type="entry name" value="FAS1 domain"/>
    <property type="match status" value="1"/>
</dbReference>
<feature type="transmembrane region" description="Helical" evidence="9">
    <location>
        <begin position="864"/>
        <end position="882"/>
    </location>
</feature>
<evidence type="ECO:0000256" key="5">
    <source>
        <dbReference type="ARBA" id="ARBA00022737"/>
    </source>
</evidence>
<dbReference type="Pfam" id="PF00168">
    <property type="entry name" value="C2"/>
    <property type="match status" value="3"/>
</dbReference>
<evidence type="ECO:0000313" key="12">
    <source>
        <dbReference type="EMBL" id="JAT48412.1"/>
    </source>
</evidence>
<dbReference type="CDD" id="cd04019">
    <property type="entry name" value="C2C_MCTP_PRT_plant"/>
    <property type="match status" value="1"/>
</dbReference>
<protein>
    <submittedName>
        <fullName evidence="12">Fasciclin-like arabinogalactan protein 6</fullName>
    </submittedName>
</protein>
<organism evidence="12">
    <name type="scientific">Anthurium amnicola</name>
    <dbReference type="NCBI Taxonomy" id="1678845"/>
    <lineage>
        <taxon>Eukaryota</taxon>
        <taxon>Viridiplantae</taxon>
        <taxon>Streptophyta</taxon>
        <taxon>Embryophyta</taxon>
        <taxon>Tracheophyta</taxon>
        <taxon>Spermatophyta</taxon>
        <taxon>Magnoliopsida</taxon>
        <taxon>Liliopsida</taxon>
        <taxon>Araceae</taxon>
        <taxon>Pothoideae</taxon>
        <taxon>Potheae</taxon>
        <taxon>Anthurium</taxon>
    </lineage>
</organism>
<feature type="transmembrane region" description="Helical" evidence="9">
    <location>
        <begin position="894"/>
        <end position="927"/>
    </location>
</feature>
<gene>
    <name evidence="12" type="primary">FLA6_1</name>
    <name evidence="12" type="ORF">g.90000</name>
</gene>
<dbReference type="FunFam" id="2.60.40.150:FF:000090">
    <property type="entry name" value="C2 domain-containing protein"/>
    <property type="match status" value="1"/>
</dbReference>
<evidence type="ECO:0000259" key="10">
    <source>
        <dbReference type="PROSITE" id="PS50004"/>
    </source>
</evidence>
<dbReference type="PROSITE" id="PS50004">
    <property type="entry name" value="C2"/>
    <property type="match status" value="3"/>
</dbReference>
<dbReference type="GO" id="GO:0016020">
    <property type="term" value="C:membrane"/>
    <property type="evidence" value="ECO:0007669"/>
    <property type="project" value="UniProtKB-SubCell"/>
</dbReference>
<reference evidence="12" key="1">
    <citation type="submission" date="2015-07" db="EMBL/GenBank/DDBJ databases">
        <title>Transcriptome Assembly of Anthurium amnicola.</title>
        <authorList>
            <person name="Suzuki J."/>
        </authorList>
    </citation>
    <scope>NUCLEOTIDE SEQUENCE</scope>
</reference>
<dbReference type="InterPro" id="IPR035892">
    <property type="entry name" value="C2_domain_sf"/>
</dbReference>
<keyword evidence="5" id="KW-0677">Repeat</keyword>
<accession>A0A1D1Y198</accession>
<proteinExistence type="inferred from homology"/>